<organism evidence="1">
    <name type="scientific">marine sediment metagenome</name>
    <dbReference type="NCBI Taxonomy" id="412755"/>
    <lineage>
        <taxon>unclassified sequences</taxon>
        <taxon>metagenomes</taxon>
        <taxon>ecological metagenomes</taxon>
    </lineage>
</organism>
<comment type="caution">
    <text evidence="1">The sequence shown here is derived from an EMBL/GenBank/DDBJ whole genome shotgun (WGS) entry which is preliminary data.</text>
</comment>
<name>X1UXP2_9ZZZZ</name>
<reference evidence="1" key="1">
    <citation type="journal article" date="2014" name="Front. Microbiol.">
        <title>High frequency of phylogenetically diverse reductive dehalogenase-homologous genes in deep subseafloor sedimentary metagenomes.</title>
        <authorList>
            <person name="Kawai M."/>
            <person name="Futagami T."/>
            <person name="Toyoda A."/>
            <person name="Takaki Y."/>
            <person name="Nishi S."/>
            <person name="Hori S."/>
            <person name="Arai W."/>
            <person name="Tsubouchi T."/>
            <person name="Morono Y."/>
            <person name="Uchiyama I."/>
            <person name="Ito T."/>
            <person name="Fujiyama A."/>
            <person name="Inagaki F."/>
            <person name="Takami H."/>
        </authorList>
    </citation>
    <scope>NUCLEOTIDE SEQUENCE</scope>
    <source>
        <strain evidence="1">Expedition CK06-06</strain>
    </source>
</reference>
<protein>
    <submittedName>
        <fullName evidence="1">Uncharacterized protein</fullName>
    </submittedName>
</protein>
<feature type="non-terminal residue" evidence="1">
    <location>
        <position position="1"/>
    </location>
</feature>
<sequence length="107" mass="11649">NIDYQVTNTVYSSFKTSCDNQGGGQIFFRIFEAQQPNEVNYYKFNYNEVTVTSGGGATGMLIDNVIYIGGTGQADFINPVVGWGMPGSGGLGVKTIPYEPWNMNTLT</sequence>
<dbReference type="AlphaFoldDB" id="X1UXP2"/>
<dbReference type="EMBL" id="BARW01041064">
    <property type="protein sequence ID" value="GAJ22229.1"/>
    <property type="molecule type" value="Genomic_DNA"/>
</dbReference>
<evidence type="ECO:0000313" key="1">
    <source>
        <dbReference type="EMBL" id="GAJ22229.1"/>
    </source>
</evidence>
<accession>X1UXP2</accession>
<proteinExistence type="predicted"/>
<gene>
    <name evidence="1" type="ORF">S12H4_61703</name>
</gene>
<feature type="non-terminal residue" evidence="1">
    <location>
        <position position="107"/>
    </location>
</feature>